<evidence type="ECO:0000313" key="2">
    <source>
        <dbReference type="EMBL" id="GIH19357.1"/>
    </source>
</evidence>
<proteinExistence type="predicted"/>
<reference evidence="2" key="1">
    <citation type="submission" date="2021-01" db="EMBL/GenBank/DDBJ databases">
        <title>Whole genome shotgun sequence of Rugosimonospora africana NBRC 104875.</title>
        <authorList>
            <person name="Komaki H."/>
            <person name="Tamura T."/>
        </authorList>
    </citation>
    <scope>NUCLEOTIDE SEQUENCE</scope>
    <source>
        <strain evidence="2">NBRC 104875</strain>
    </source>
</reference>
<name>A0A8J3R043_9ACTN</name>
<evidence type="ECO:0000256" key="1">
    <source>
        <dbReference type="SAM" id="MobiDB-lite"/>
    </source>
</evidence>
<gene>
    <name evidence="2" type="ORF">Raf01_75290</name>
</gene>
<accession>A0A8J3R043</accession>
<protein>
    <submittedName>
        <fullName evidence="2">Uncharacterized protein</fullName>
    </submittedName>
</protein>
<organism evidence="2 3">
    <name type="scientific">Rugosimonospora africana</name>
    <dbReference type="NCBI Taxonomy" id="556532"/>
    <lineage>
        <taxon>Bacteria</taxon>
        <taxon>Bacillati</taxon>
        <taxon>Actinomycetota</taxon>
        <taxon>Actinomycetes</taxon>
        <taxon>Micromonosporales</taxon>
        <taxon>Micromonosporaceae</taxon>
        <taxon>Rugosimonospora</taxon>
    </lineage>
</organism>
<evidence type="ECO:0000313" key="3">
    <source>
        <dbReference type="Proteomes" id="UP000642748"/>
    </source>
</evidence>
<sequence>MPGRRHDPDPCGQWPPRNAGKADFGPACPLRAQCTDSKTGRHITYLESGRAGPSR</sequence>
<dbReference type="Proteomes" id="UP000642748">
    <property type="component" value="Unassembled WGS sequence"/>
</dbReference>
<feature type="region of interest" description="Disordered" evidence="1">
    <location>
        <begin position="1"/>
        <end position="25"/>
    </location>
</feature>
<comment type="caution">
    <text evidence="2">The sequence shown here is derived from an EMBL/GenBank/DDBJ whole genome shotgun (WGS) entry which is preliminary data.</text>
</comment>
<keyword evidence="3" id="KW-1185">Reference proteome</keyword>
<dbReference type="EMBL" id="BONZ01000080">
    <property type="protein sequence ID" value="GIH19357.1"/>
    <property type="molecule type" value="Genomic_DNA"/>
</dbReference>
<dbReference type="AlphaFoldDB" id="A0A8J3R043"/>